<evidence type="ECO:0000313" key="4">
    <source>
        <dbReference type="Proteomes" id="UP001164286"/>
    </source>
</evidence>
<dbReference type="GeneID" id="77730640"/>
<organism evidence="3 4">
    <name type="scientific">Dioszegia hungarica</name>
    <dbReference type="NCBI Taxonomy" id="4972"/>
    <lineage>
        <taxon>Eukaryota</taxon>
        <taxon>Fungi</taxon>
        <taxon>Dikarya</taxon>
        <taxon>Basidiomycota</taxon>
        <taxon>Agaricomycotina</taxon>
        <taxon>Tremellomycetes</taxon>
        <taxon>Tremellales</taxon>
        <taxon>Bulleribasidiaceae</taxon>
        <taxon>Dioszegia</taxon>
    </lineage>
</organism>
<dbReference type="RefSeq" id="XP_052942562.1">
    <property type="nucleotide sequence ID" value="XM_053091435.1"/>
</dbReference>
<feature type="coiled-coil region" evidence="1">
    <location>
        <begin position="360"/>
        <end position="387"/>
    </location>
</feature>
<sequence>MTKSSAFTAPHVDHKWDSDEHTAVECDSWDSDEETVDGDYDDQDGEKYLDDDGTDSSIAALTTLKAEYEAEIEELAKEIREIRAANPNPVYNCTVLNCLDEDETWRNREITRLKSLIPDTQLQWRKLQYEGAQAGWDGDVDQFKLLRGDPVSNFLLSVSSYNRGETNISKSDRSRGDTYIRSLFGNLVSEWNKIRSDYEEVRTQLEKAHSTYQELRSVLGMEPKVPTIPTIGPPLDTLSAVYEKHNEQDIWNWFINIDRMVALRQGASTMLSQIEWENRTMTAELEALSGAQDAEEEREPWCKDARGPMSVRQKQWGLAKLGCQGNLGGEKFLPDESIVDKFLSEVGITWDNRAGHENPEERTEALFEALRREESALKKEARILKSDLNVELEQRQWLLEELGLTEDDDGRLNNCDEIEAETLSLSTTTLDCIQATLSSAYTKGTAYKEGAPEYIYFEALDSVEGVVTSLPSAIDDIAKKNRLLMDLRDDELQGEYKALEEERKMRRNSLASTADTIMEEMRAKTRADEERARSWWPHWQQ</sequence>
<proteinExistence type="predicted"/>
<evidence type="ECO:0000313" key="3">
    <source>
        <dbReference type="EMBL" id="KAI9632785.1"/>
    </source>
</evidence>
<reference evidence="3" key="1">
    <citation type="journal article" date="2022" name="G3 (Bethesda)">
        <title>High quality genome of the basidiomycete yeast Dioszegia hungarica PDD-24b-2 isolated from cloud water.</title>
        <authorList>
            <person name="Jarrige D."/>
            <person name="Haridas S."/>
            <person name="Bleykasten-Grosshans C."/>
            <person name="Joly M."/>
            <person name="Nadalig T."/>
            <person name="Sancelme M."/>
            <person name="Vuilleumier S."/>
            <person name="Grigoriev I.V."/>
            <person name="Amato P."/>
            <person name="Bringel F."/>
        </authorList>
    </citation>
    <scope>NUCLEOTIDE SEQUENCE</scope>
    <source>
        <strain evidence="3">PDD-24b-2</strain>
    </source>
</reference>
<comment type="caution">
    <text evidence="3">The sequence shown here is derived from an EMBL/GenBank/DDBJ whole genome shotgun (WGS) entry which is preliminary data.</text>
</comment>
<keyword evidence="4" id="KW-1185">Reference proteome</keyword>
<gene>
    <name evidence="3" type="ORF">MKK02DRAFT_41096</name>
</gene>
<dbReference type="EMBL" id="JAKWFO010000014">
    <property type="protein sequence ID" value="KAI9632785.1"/>
    <property type="molecule type" value="Genomic_DNA"/>
</dbReference>
<accession>A0AA38H2E1</accession>
<evidence type="ECO:0000256" key="2">
    <source>
        <dbReference type="SAM" id="MobiDB-lite"/>
    </source>
</evidence>
<feature type="compositionally biased region" description="Basic and acidic residues" evidence="2">
    <location>
        <begin position="11"/>
        <end position="24"/>
    </location>
</feature>
<name>A0AA38H2E1_9TREE</name>
<feature type="coiled-coil region" evidence="1">
    <location>
        <begin position="58"/>
        <end position="85"/>
    </location>
</feature>
<dbReference type="AlphaFoldDB" id="A0AA38H2E1"/>
<keyword evidence="1" id="KW-0175">Coiled coil</keyword>
<protein>
    <submittedName>
        <fullName evidence="3">Uncharacterized protein</fullName>
    </submittedName>
</protein>
<dbReference type="Proteomes" id="UP001164286">
    <property type="component" value="Unassembled WGS sequence"/>
</dbReference>
<feature type="region of interest" description="Disordered" evidence="2">
    <location>
        <begin position="1"/>
        <end position="54"/>
    </location>
</feature>
<evidence type="ECO:0000256" key="1">
    <source>
        <dbReference type="SAM" id="Coils"/>
    </source>
</evidence>
<feature type="compositionally biased region" description="Acidic residues" evidence="2">
    <location>
        <begin position="27"/>
        <end position="44"/>
    </location>
</feature>